<evidence type="ECO:0000313" key="3">
    <source>
        <dbReference type="EMBL" id="KJH43154.1"/>
    </source>
</evidence>
<dbReference type="AlphaFoldDB" id="A0A0D8XHC8"/>
<keyword evidence="4" id="KW-1185">Reference proteome</keyword>
<feature type="chain" id="PRO_5002335885" evidence="2">
    <location>
        <begin position="19"/>
        <end position="323"/>
    </location>
</feature>
<feature type="compositionally biased region" description="Polar residues" evidence="1">
    <location>
        <begin position="250"/>
        <end position="262"/>
    </location>
</feature>
<dbReference type="OrthoDB" id="5870816at2759"/>
<evidence type="ECO:0000256" key="1">
    <source>
        <dbReference type="SAM" id="MobiDB-lite"/>
    </source>
</evidence>
<dbReference type="STRING" id="29172.A0A0D8XHC8"/>
<feature type="compositionally biased region" description="Low complexity" evidence="1">
    <location>
        <begin position="281"/>
        <end position="301"/>
    </location>
</feature>
<reference evidence="4" key="2">
    <citation type="journal article" date="2016" name="Sci. Rep.">
        <title>Dictyocaulus viviparus genome, variome and transcriptome elucidate lungworm biology and support future intervention.</title>
        <authorList>
            <person name="McNulty S.N."/>
            <person name="Strube C."/>
            <person name="Rosa B.A."/>
            <person name="Martin J.C."/>
            <person name="Tyagi R."/>
            <person name="Choi Y.J."/>
            <person name="Wang Q."/>
            <person name="Hallsworth Pepin K."/>
            <person name="Zhang X."/>
            <person name="Ozersky P."/>
            <person name="Wilson R.K."/>
            <person name="Sternberg P.W."/>
            <person name="Gasser R.B."/>
            <person name="Mitreva M."/>
        </authorList>
    </citation>
    <scope>NUCLEOTIDE SEQUENCE [LARGE SCALE GENOMIC DNA]</scope>
    <source>
        <strain evidence="4">HannoverDv2000</strain>
    </source>
</reference>
<keyword evidence="2" id="KW-0732">Signal</keyword>
<dbReference type="EMBL" id="KN716587">
    <property type="protein sequence ID" value="KJH43154.1"/>
    <property type="molecule type" value="Genomic_DNA"/>
</dbReference>
<evidence type="ECO:0000313" key="4">
    <source>
        <dbReference type="Proteomes" id="UP000053766"/>
    </source>
</evidence>
<feature type="region of interest" description="Disordered" evidence="1">
    <location>
        <begin position="206"/>
        <end position="323"/>
    </location>
</feature>
<name>A0A0D8XHC8_DICVI</name>
<organism evidence="3 4">
    <name type="scientific">Dictyocaulus viviparus</name>
    <name type="common">Bovine lungworm</name>
    <dbReference type="NCBI Taxonomy" id="29172"/>
    <lineage>
        <taxon>Eukaryota</taxon>
        <taxon>Metazoa</taxon>
        <taxon>Ecdysozoa</taxon>
        <taxon>Nematoda</taxon>
        <taxon>Chromadorea</taxon>
        <taxon>Rhabditida</taxon>
        <taxon>Rhabditina</taxon>
        <taxon>Rhabditomorpha</taxon>
        <taxon>Strongyloidea</taxon>
        <taxon>Metastrongylidae</taxon>
        <taxon>Dictyocaulus</taxon>
    </lineage>
</organism>
<sequence length="323" mass="35570">MKHLIVATALCFVTTATNEVKDVDAKGSYGLPADYSNQGYNQPNNYNPGYGTIPQYAPPFGYQFFRPPPPPLIDRDVCDLDASVLLVVGSRRHGDHHRHHHDRTRLNRAYRVRCSVIANYDEDSCNVCCQHAARRDKNMMNMRLKRSHDSIESLTLPEASLKDFKPAPYYKNMKCVCCAPKRPLLPPPVFQQPLMYYQPVSYATGAQQSPTYQPNQAASQPTYNSGSQQSQAPSNYPSPTGAAQPAYPSDYQQSQASLNHQPEASPPAYQPSQTEPNYLGPVQAAPAHAAPAQVAPSQASPNQTPLQAPYPAAASPVEDLIYP</sequence>
<feature type="signal peptide" evidence="2">
    <location>
        <begin position="1"/>
        <end position="18"/>
    </location>
</feature>
<protein>
    <submittedName>
        <fullName evidence="3">Uncharacterized protein</fullName>
    </submittedName>
</protein>
<proteinExistence type="predicted"/>
<gene>
    <name evidence="3" type="ORF">DICVIV_10843</name>
</gene>
<dbReference type="Proteomes" id="UP000053766">
    <property type="component" value="Unassembled WGS sequence"/>
</dbReference>
<feature type="compositionally biased region" description="Polar residues" evidence="1">
    <location>
        <begin position="206"/>
        <end position="238"/>
    </location>
</feature>
<reference evidence="3 4" key="1">
    <citation type="submission" date="2013-11" db="EMBL/GenBank/DDBJ databases">
        <title>Draft genome of the bovine lungworm Dictyocaulus viviparus.</title>
        <authorList>
            <person name="Mitreva M."/>
        </authorList>
    </citation>
    <scope>NUCLEOTIDE SEQUENCE [LARGE SCALE GENOMIC DNA]</scope>
    <source>
        <strain evidence="3 4">HannoverDv2000</strain>
    </source>
</reference>
<accession>A0A0D8XHC8</accession>
<evidence type="ECO:0000256" key="2">
    <source>
        <dbReference type="SAM" id="SignalP"/>
    </source>
</evidence>